<dbReference type="InterPro" id="IPR003886">
    <property type="entry name" value="NIDO_dom"/>
</dbReference>
<protein>
    <recommendedName>
        <fullName evidence="1">NIDO domain-containing protein</fullName>
    </recommendedName>
</protein>
<organism evidence="2 3">
    <name type="scientific">Strongylocentrotus purpuratus</name>
    <name type="common">Purple sea urchin</name>
    <dbReference type="NCBI Taxonomy" id="7668"/>
    <lineage>
        <taxon>Eukaryota</taxon>
        <taxon>Metazoa</taxon>
        <taxon>Echinodermata</taxon>
        <taxon>Eleutherozoa</taxon>
        <taxon>Echinozoa</taxon>
        <taxon>Echinoidea</taxon>
        <taxon>Euechinoidea</taxon>
        <taxon>Echinacea</taxon>
        <taxon>Camarodonta</taxon>
        <taxon>Echinidea</taxon>
        <taxon>Strongylocentrotidae</taxon>
        <taxon>Strongylocentrotus</taxon>
    </lineage>
</organism>
<dbReference type="SMART" id="SM00539">
    <property type="entry name" value="NIDO"/>
    <property type="match status" value="1"/>
</dbReference>
<keyword evidence="3" id="KW-1185">Reference proteome</keyword>
<evidence type="ECO:0000313" key="2">
    <source>
        <dbReference type="EnsemblMetazoa" id="XP_030847139"/>
    </source>
</evidence>
<feature type="domain" description="NIDO" evidence="1">
    <location>
        <begin position="36"/>
        <end position="185"/>
    </location>
</feature>
<name>A0A7M7P9J9_STRPU</name>
<dbReference type="AlphaFoldDB" id="A0A7M7P9J9"/>
<proteinExistence type="predicted"/>
<dbReference type="Proteomes" id="UP000007110">
    <property type="component" value="Unassembled WGS sequence"/>
</dbReference>
<dbReference type="OrthoDB" id="6236007at2759"/>
<accession>A0A7M7P9J9</accession>
<dbReference type="Pfam" id="PF06119">
    <property type="entry name" value="NIDO"/>
    <property type="match status" value="1"/>
</dbReference>
<reference evidence="3" key="1">
    <citation type="submission" date="2015-02" db="EMBL/GenBank/DDBJ databases">
        <title>Genome sequencing for Strongylocentrotus purpuratus.</title>
        <authorList>
            <person name="Murali S."/>
            <person name="Liu Y."/>
            <person name="Vee V."/>
            <person name="English A."/>
            <person name="Wang M."/>
            <person name="Skinner E."/>
            <person name="Han Y."/>
            <person name="Muzny D.M."/>
            <person name="Worley K.C."/>
            <person name="Gibbs R.A."/>
        </authorList>
    </citation>
    <scope>NUCLEOTIDE SEQUENCE</scope>
</reference>
<dbReference type="GeneID" id="115926509"/>
<dbReference type="PANTHER" id="PTHR13802">
    <property type="entry name" value="MUCIN 4-RELATED"/>
    <property type="match status" value="1"/>
</dbReference>
<dbReference type="KEGG" id="spu:115926509"/>
<sequence length="197" mass="21427">MLMQVNNNGVISFLAAVSQFNSYSFPVADGRPIITPFWADVDTRKGGTLSYREVLRFAQDDGIFLAADDIIRASFVDMKFFLSSWMFIATWDSVAFYGASNQSAARNSFQAVMMTDGRYSFAIFNYRDINWAAGGSSSPAQVGFNAGDGVNYYSVPGSRTAAVVDIETTSNIGVSGRWVFRTDNSNIKGLASTTSGV</sequence>
<evidence type="ECO:0000313" key="3">
    <source>
        <dbReference type="Proteomes" id="UP000007110"/>
    </source>
</evidence>
<dbReference type="PANTHER" id="PTHR13802:SF59">
    <property type="entry name" value="SUSHI DOMAIN-CONTAINING PROTEIN 2"/>
    <property type="match status" value="1"/>
</dbReference>
<dbReference type="RefSeq" id="XP_030847139.1">
    <property type="nucleotide sequence ID" value="XM_030991279.1"/>
</dbReference>
<dbReference type="InParanoid" id="A0A7M7P9J9"/>
<dbReference type="InterPro" id="IPR051495">
    <property type="entry name" value="Epithelial_Barrier/Signaling"/>
</dbReference>
<dbReference type="EnsemblMetazoa" id="XM_030991279">
    <property type="protein sequence ID" value="XP_030847139"/>
    <property type="gene ID" value="LOC115926509"/>
</dbReference>
<dbReference type="GO" id="GO:0007160">
    <property type="term" value="P:cell-matrix adhesion"/>
    <property type="evidence" value="ECO:0007669"/>
    <property type="project" value="InterPro"/>
</dbReference>
<dbReference type="PROSITE" id="PS51220">
    <property type="entry name" value="NIDO"/>
    <property type="match status" value="1"/>
</dbReference>
<reference evidence="2" key="2">
    <citation type="submission" date="2021-01" db="UniProtKB">
        <authorList>
            <consortium name="EnsemblMetazoa"/>
        </authorList>
    </citation>
    <scope>IDENTIFICATION</scope>
</reference>
<evidence type="ECO:0000259" key="1">
    <source>
        <dbReference type="PROSITE" id="PS51220"/>
    </source>
</evidence>
<dbReference type="OMA" id="WAFIATY"/>